<name>A0ACC5Z1K4_9TELE</name>
<proteinExistence type="predicted"/>
<accession>A0ACC5Z1K4</accession>
<evidence type="ECO:0000313" key="1">
    <source>
        <dbReference type="EMBL" id="MCJ8742030.1"/>
    </source>
</evidence>
<evidence type="ECO:0000313" key="2">
    <source>
        <dbReference type="Proteomes" id="UP000830395"/>
    </source>
</evidence>
<reference evidence="1" key="1">
    <citation type="submission" date="2020-02" db="EMBL/GenBank/DDBJ databases">
        <title>Genome sequencing of the panga catfish, Pangasius djambal.</title>
        <authorList>
            <person name="Wen M."/>
            <person name="Zahm M."/>
            <person name="Roques C."/>
            <person name="Cabau C."/>
            <person name="Klopp C."/>
            <person name="Donnadieu C."/>
            <person name="Jouanno E."/>
            <person name="Avarre J.-C."/>
            <person name="Campet M."/>
            <person name="Ha T."/>
            <person name="Dugue R."/>
            <person name="Lampietro C."/>
            <person name="Louis A."/>
            <person name="Herpin A."/>
            <person name="Echchiki A."/>
            <person name="Berthelot C."/>
            <person name="Parey E."/>
            <person name="Roest-Crollius H."/>
            <person name="Braasch I."/>
            <person name="Postlethwait J.H."/>
            <person name="Bobe J."/>
            <person name="Montfort J."/>
            <person name="Bouchez O."/>
            <person name="Begum T."/>
            <person name="Schartl M."/>
            <person name="Gustiano R."/>
            <person name="Guiguen Y."/>
        </authorList>
    </citation>
    <scope>NUCLEOTIDE SEQUENCE</scope>
    <source>
        <strain evidence="1">Pdj_M5554</strain>
    </source>
</reference>
<dbReference type="Proteomes" id="UP000830395">
    <property type="component" value="Chromosome 16"/>
</dbReference>
<dbReference type="EMBL" id="CM040990">
    <property type="protein sequence ID" value="MCJ8742030.1"/>
    <property type="molecule type" value="Genomic_DNA"/>
</dbReference>
<organism evidence="1 2">
    <name type="scientific">Pangasius djambal</name>
    <dbReference type="NCBI Taxonomy" id="1691987"/>
    <lineage>
        <taxon>Eukaryota</taxon>
        <taxon>Metazoa</taxon>
        <taxon>Chordata</taxon>
        <taxon>Craniata</taxon>
        <taxon>Vertebrata</taxon>
        <taxon>Euteleostomi</taxon>
        <taxon>Actinopterygii</taxon>
        <taxon>Neopterygii</taxon>
        <taxon>Teleostei</taxon>
        <taxon>Ostariophysi</taxon>
        <taxon>Siluriformes</taxon>
        <taxon>Pangasiidae</taxon>
        <taxon>Pangasius</taxon>
    </lineage>
</organism>
<gene>
    <name evidence="1" type="ORF">PDJAM_G00077680</name>
</gene>
<sequence>MTSQVTLLLICMLFSRAMSLKCQHCMPTSQTCEEVTCEDQCLTMTTSMYMSK</sequence>
<comment type="caution">
    <text evidence="1">The sequence shown here is derived from an EMBL/GenBank/DDBJ whole genome shotgun (WGS) entry which is preliminary data.</text>
</comment>
<protein>
    <submittedName>
        <fullName evidence="1">Uncharacterized protein</fullName>
    </submittedName>
</protein>
<keyword evidence="2" id="KW-1185">Reference proteome</keyword>